<evidence type="ECO:0000313" key="2">
    <source>
        <dbReference type="Proteomes" id="UP000308652"/>
    </source>
</evidence>
<dbReference type="Proteomes" id="UP000308652">
    <property type="component" value="Unassembled WGS sequence"/>
</dbReference>
<dbReference type="OrthoDB" id="3218112at2759"/>
<reference evidence="1 2" key="1">
    <citation type="journal article" date="2019" name="Nat. Ecol. Evol.">
        <title>Megaphylogeny resolves global patterns of mushroom evolution.</title>
        <authorList>
            <person name="Varga T."/>
            <person name="Krizsan K."/>
            <person name="Foldi C."/>
            <person name="Dima B."/>
            <person name="Sanchez-Garcia M."/>
            <person name="Sanchez-Ramirez S."/>
            <person name="Szollosi G.J."/>
            <person name="Szarkandi J.G."/>
            <person name="Papp V."/>
            <person name="Albert L."/>
            <person name="Andreopoulos W."/>
            <person name="Angelini C."/>
            <person name="Antonin V."/>
            <person name="Barry K.W."/>
            <person name="Bougher N.L."/>
            <person name="Buchanan P."/>
            <person name="Buyck B."/>
            <person name="Bense V."/>
            <person name="Catcheside P."/>
            <person name="Chovatia M."/>
            <person name="Cooper J."/>
            <person name="Damon W."/>
            <person name="Desjardin D."/>
            <person name="Finy P."/>
            <person name="Geml J."/>
            <person name="Haridas S."/>
            <person name="Hughes K."/>
            <person name="Justo A."/>
            <person name="Karasinski D."/>
            <person name="Kautmanova I."/>
            <person name="Kiss B."/>
            <person name="Kocsube S."/>
            <person name="Kotiranta H."/>
            <person name="LaButti K.M."/>
            <person name="Lechner B.E."/>
            <person name="Liimatainen K."/>
            <person name="Lipzen A."/>
            <person name="Lukacs Z."/>
            <person name="Mihaltcheva S."/>
            <person name="Morgado L.N."/>
            <person name="Niskanen T."/>
            <person name="Noordeloos M.E."/>
            <person name="Ohm R.A."/>
            <person name="Ortiz-Santana B."/>
            <person name="Ovrebo C."/>
            <person name="Racz N."/>
            <person name="Riley R."/>
            <person name="Savchenko A."/>
            <person name="Shiryaev A."/>
            <person name="Soop K."/>
            <person name="Spirin V."/>
            <person name="Szebenyi C."/>
            <person name="Tomsovsky M."/>
            <person name="Tulloss R.E."/>
            <person name="Uehling J."/>
            <person name="Grigoriev I.V."/>
            <person name="Vagvolgyi C."/>
            <person name="Papp T."/>
            <person name="Martin F.M."/>
            <person name="Miettinen O."/>
            <person name="Hibbett D.S."/>
            <person name="Nagy L.G."/>
        </authorList>
    </citation>
    <scope>NUCLEOTIDE SEQUENCE [LARGE SCALE GENOMIC DNA]</scope>
    <source>
        <strain evidence="1 2">CBS 166.37</strain>
    </source>
</reference>
<keyword evidence="2" id="KW-1185">Reference proteome</keyword>
<protein>
    <recommendedName>
        <fullName evidence="3">BTB domain-containing protein</fullName>
    </recommendedName>
</protein>
<sequence>MFTLPQPKEVETIDGCPAVPLTDVLADFEDVMRAIYDPFHFDTLSPEAGLSAVITFISGILRVSTKYNMHVLRSKCISIIAHKFPSTLAGCDRVLSAQSVYEPSDIVRVIPLARETNVPEVLPWAYYLCTHIPTTKLINDSVLSWRDKALCLAGKEKLWEAQKTITHTVLFEFTRSPTCTIGCTSRLPTMGWRDTETLRASPHPLEEYTGMAALKFCAKCQAQMETQHRTGREKVWEMLPEIFQLGTWLDIRRDQSC</sequence>
<dbReference type="STRING" id="68775.A0A5C3LRH9"/>
<dbReference type="AlphaFoldDB" id="A0A5C3LRH9"/>
<proteinExistence type="predicted"/>
<name>A0A5C3LRH9_9AGAR</name>
<dbReference type="EMBL" id="ML213623">
    <property type="protein sequence ID" value="TFK35207.1"/>
    <property type="molecule type" value="Genomic_DNA"/>
</dbReference>
<organism evidence="1 2">
    <name type="scientific">Crucibulum laeve</name>
    <dbReference type="NCBI Taxonomy" id="68775"/>
    <lineage>
        <taxon>Eukaryota</taxon>
        <taxon>Fungi</taxon>
        <taxon>Dikarya</taxon>
        <taxon>Basidiomycota</taxon>
        <taxon>Agaricomycotina</taxon>
        <taxon>Agaricomycetes</taxon>
        <taxon>Agaricomycetidae</taxon>
        <taxon>Agaricales</taxon>
        <taxon>Agaricineae</taxon>
        <taxon>Nidulariaceae</taxon>
        <taxon>Crucibulum</taxon>
    </lineage>
</organism>
<evidence type="ECO:0008006" key="3">
    <source>
        <dbReference type="Google" id="ProtNLM"/>
    </source>
</evidence>
<gene>
    <name evidence="1" type="ORF">BDQ12DRAFT_688397</name>
</gene>
<accession>A0A5C3LRH9</accession>
<evidence type="ECO:0000313" key="1">
    <source>
        <dbReference type="EMBL" id="TFK35207.1"/>
    </source>
</evidence>